<reference evidence="3 4" key="1">
    <citation type="submission" date="2024-04" db="EMBL/GenBank/DDBJ databases">
        <title>Genome assembly C_amara_ONT_v2.</title>
        <authorList>
            <person name="Yant L."/>
            <person name="Moore C."/>
            <person name="Slenker M."/>
        </authorList>
    </citation>
    <scope>NUCLEOTIDE SEQUENCE [LARGE SCALE GENOMIC DNA]</scope>
    <source>
        <tissue evidence="3">Leaf</tissue>
    </source>
</reference>
<dbReference type="InterPro" id="IPR000232">
    <property type="entry name" value="HSF_DNA-bd"/>
</dbReference>
<dbReference type="Proteomes" id="UP001558713">
    <property type="component" value="Unassembled WGS sequence"/>
</dbReference>
<evidence type="ECO:0000313" key="4">
    <source>
        <dbReference type="Proteomes" id="UP001558713"/>
    </source>
</evidence>
<dbReference type="Pfam" id="PF00447">
    <property type="entry name" value="HSF_DNA-bind"/>
    <property type="match status" value="1"/>
</dbReference>
<dbReference type="GO" id="GO:0003677">
    <property type="term" value="F:DNA binding"/>
    <property type="evidence" value="ECO:0007669"/>
    <property type="project" value="UniProtKB-KW"/>
</dbReference>
<protein>
    <submittedName>
        <fullName evidence="3">Heat stress transcription factor A-4a</fullName>
    </submittedName>
</protein>
<organism evidence="3 4">
    <name type="scientific">Cardamine amara subsp. amara</name>
    <dbReference type="NCBI Taxonomy" id="228776"/>
    <lineage>
        <taxon>Eukaryota</taxon>
        <taxon>Viridiplantae</taxon>
        <taxon>Streptophyta</taxon>
        <taxon>Embryophyta</taxon>
        <taxon>Tracheophyta</taxon>
        <taxon>Spermatophyta</taxon>
        <taxon>Magnoliopsida</taxon>
        <taxon>eudicotyledons</taxon>
        <taxon>Gunneridae</taxon>
        <taxon>Pentapetalae</taxon>
        <taxon>rosids</taxon>
        <taxon>malvids</taxon>
        <taxon>Brassicales</taxon>
        <taxon>Brassicaceae</taxon>
        <taxon>Cardamineae</taxon>
        <taxon>Cardamine</taxon>
    </lineage>
</organism>
<keyword evidence="1" id="KW-0238">DNA-binding</keyword>
<feature type="domain" description="HSF-type DNA-binding" evidence="2">
    <location>
        <begin position="18"/>
        <end position="61"/>
    </location>
</feature>
<proteinExistence type="predicted"/>
<dbReference type="AlphaFoldDB" id="A0ABD1AUG0"/>
<evidence type="ECO:0000256" key="1">
    <source>
        <dbReference type="ARBA" id="ARBA00023125"/>
    </source>
</evidence>
<keyword evidence="4" id="KW-1185">Reference proteome</keyword>
<evidence type="ECO:0000259" key="2">
    <source>
        <dbReference type="Pfam" id="PF00447"/>
    </source>
</evidence>
<sequence length="102" mass="12311">MERKWQEFHHLGSRRVLQRFPTFVTRLKDFAFKKVESEHWEYANEDFVRGKPELTFDIQKRYKESLGPTTFEFKAEPGALETRRAYIKAMMQQRRALANLTL</sequence>
<accession>A0ABD1AUG0</accession>
<evidence type="ECO:0000313" key="3">
    <source>
        <dbReference type="EMBL" id="KAL1210372.1"/>
    </source>
</evidence>
<dbReference type="EMBL" id="JBANAX010000394">
    <property type="protein sequence ID" value="KAL1210372.1"/>
    <property type="molecule type" value="Genomic_DNA"/>
</dbReference>
<comment type="caution">
    <text evidence="3">The sequence shown here is derived from an EMBL/GenBank/DDBJ whole genome shotgun (WGS) entry which is preliminary data.</text>
</comment>
<gene>
    <name evidence="3" type="ORF">V5N11_006703</name>
</gene>
<name>A0ABD1AUG0_CARAN</name>